<evidence type="ECO:0000256" key="1">
    <source>
        <dbReference type="SAM" id="MobiDB-lite"/>
    </source>
</evidence>
<organism evidence="2 3">
    <name type="scientific">Austropuccinia psidii MF-1</name>
    <dbReference type="NCBI Taxonomy" id="1389203"/>
    <lineage>
        <taxon>Eukaryota</taxon>
        <taxon>Fungi</taxon>
        <taxon>Dikarya</taxon>
        <taxon>Basidiomycota</taxon>
        <taxon>Pucciniomycotina</taxon>
        <taxon>Pucciniomycetes</taxon>
        <taxon>Pucciniales</taxon>
        <taxon>Sphaerophragmiaceae</taxon>
        <taxon>Austropuccinia</taxon>
    </lineage>
</organism>
<proteinExistence type="predicted"/>
<accession>A0A9Q3DRV7</accession>
<feature type="compositionally biased region" description="Basic and acidic residues" evidence="1">
    <location>
        <begin position="53"/>
        <end position="66"/>
    </location>
</feature>
<evidence type="ECO:0000313" key="3">
    <source>
        <dbReference type="Proteomes" id="UP000765509"/>
    </source>
</evidence>
<dbReference type="EMBL" id="AVOT02019146">
    <property type="protein sequence ID" value="MBW0506523.1"/>
    <property type="molecule type" value="Genomic_DNA"/>
</dbReference>
<gene>
    <name evidence="2" type="ORF">O181_046238</name>
</gene>
<reference evidence="2" key="1">
    <citation type="submission" date="2021-03" db="EMBL/GenBank/DDBJ databases">
        <title>Draft genome sequence of rust myrtle Austropuccinia psidii MF-1, a brazilian biotype.</title>
        <authorList>
            <person name="Quecine M.C."/>
            <person name="Pachon D.M.R."/>
            <person name="Bonatelli M.L."/>
            <person name="Correr F.H."/>
            <person name="Franceschini L.M."/>
            <person name="Leite T.F."/>
            <person name="Margarido G.R.A."/>
            <person name="Almeida C.A."/>
            <person name="Ferrarezi J.A."/>
            <person name="Labate C.A."/>
        </authorList>
    </citation>
    <scope>NUCLEOTIDE SEQUENCE</scope>
    <source>
        <strain evidence="2">MF-1</strain>
    </source>
</reference>
<name>A0A9Q3DRV7_9BASI</name>
<protein>
    <submittedName>
        <fullName evidence="2">Uncharacterized protein</fullName>
    </submittedName>
</protein>
<dbReference type="Proteomes" id="UP000765509">
    <property type="component" value="Unassembled WGS sequence"/>
</dbReference>
<sequence>MPTKHSPPAKQTKSQPRPQAVLTPTPRSPLEGTPEVAQLRGQLDRGPILEGEQLSRKEGRGPRRSN</sequence>
<keyword evidence="3" id="KW-1185">Reference proteome</keyword>
<evidence type="ECO:0000313" key="2">
    <source>
        <dbReference type="EMBL" id="MBW0506523.1"/>
    </source>
</evidence>
<comment type="caution">
    <text evidence="2">The sequence shown here is derived from an EMBL/GenBank/DDBJ whole genome shotgun (WGS) entry which is preliminary data.</text>
</comment>
<feature type="region of interest" description="Disordered" evidence="1">
    <location>
        <begin position="1"/>
        <end position="66"/>
    </location>
</feature>
<dbReference type="AlphaFoldDB" id="A0A9Q3DRV7"/>